<protein>
    <submittedName>
        <fullName evidence="2">Uncharacterized protein</fullName>
    </submittedName>
</protein>
<dbReference type="Proteomes" id="UP000431451">
    <property type="component" value="Unassembled WGS sequence"/>
</dbReference>
<keyword evidence="1" id="KW-1133">Transmembrane helix</keyword>
<keyword evidence="1" id="KW-0812">Transmembrane</keyword>
<gene>
    <name evidence="2" type="ORF">CNEONATNEC25_01988</name>
</gene>
<evidence type="ECO:0000313" key="3">
    <source>
        <dbReference type="Proteomes" id="UP000431451"/>
    </source>
</evidence>
<reference evidence="2 3" key="1">
    <citation type="submission" date="2018-06" db="EMBL/GenBank/DDBJ databases">
        <authorList>
            <consortium name="IHU Genomes"/>
        </authorList>
    </citation>
    <scope>NUCLEOTIDE SEQUENCE [LARGE SCALE GENOMIC DNA]</scope>
    <source>
        <strain evidence="2 3">NEC25</strain>
    </source>
</reference>
<name>A0A650MAI6_9CLOT</name>
<dbReference type="EMBL" id="UWJD01000001">
    <property type="protein sequence ID" value="VCT84388.1"/>
    <property type="molecule type" value="Genomic_DNA"/>
</dbReference>
<proteinExistence type="predicted"/>
<evidence type="ECO:0000256" key="1">
    <source>
        <dbReference type="SAM" id="Phobius"/>
    </source>
</evidence>
<feature type="transmembrane region" description="Helical" evidence="1">
    <location>
        <begin position="7"/>
        <end position="28"/>
    </location>
</feature>
<dbReference type="AlphaFoldDB" id="A0A650MAI6"/>
<accession>A0A650MAI6</accession>
<dbReference type="RefSeq" id="WP_159116208.1">
    <property type="nucleotide sequence ID" value="NZ_CAKJVD010000018.1"/>
</dbReference>
<keyword evidence="1" id="KW-0472">Membrane</keyword>
<organism evidence="2 3">
    <name type="scientific">Clostridium neonatale</name>
    <dbReference type="NCBI Taxonomy" id="137838"/>
    <lineage>
        <taxon>Bacteria</taxon>
        <taxon>Bacillati</taxon>
        <taxon>Bacillota</taxon>
        <taxon>Clostridia</taxon>
        <taxon>Eubacteriales</taxon>
        <taxon>Clostridiaceae</taxon>
        <taxon>Clostridium</taxon>
    </lineage>
</organism>
<sequence>MKKLIFGGIMFFSGFAGILMLIGISTLYPYSFEYTTTRFFGFLQDSHTVLPFIIFAVLCFWGGIIAWNASYK</sequence>
<feature type="transmembrane region" description="Helical" evidence="1">
    <location>
        <begin position="48"/>
        <end position="69"/>
    </location>
</feature>
<evidence type="ECO:0000313" key="2">
    <source>
        <dbReference type="EMBL" id="VCT84388.1"/>
    </source>
</evidence>